<dbReference type="InterPro" id="IPR045851">
    <property type="entry name" value="AMP-bd_C_sf"/>
</dbReference>
<keyword evidence="4" id="KW-1185">Reference proteome</keyword>
<gene>
    <name evidence="3" type="ORF">RZ517_12880</name>
</gene>
<dbReference type="SUPFAM" id="SSF56801">
    <property type="entry name" value="Acetyl-CoA synthetase-like"/>
    <property type="match status" value="1"/>
</dbReference>
<sequence length="489" mass="52731">MNIAGWLEDQAKARGAAPAIFYGHDMVSDYVGFRDRAARMAGAFLARGLKPGDRVAIFMSNHPDYLISLFGIWYAGLVAVPINARLHGKEAAWILDNAGAELCVSTGAQAEALHDAVDVVDPSRLDSAPISDVAARASGDLAWLFYTSGTTGRPKGVQITHGMLQVMTESYLVSVDEVTPDDTTLYAAPMSHGAGLYALVHVLKGARHVVQVSGGFDPEELLDLAVHYDRLHFFAAPTMLTRLTAWAQEAGRNGQGLRSVVLGGAPLYEVDLRAALAQFGPVFLQIYGQGEAPMGITALGREDIVAGRKLTTVGQAQSGVSLRITNGSGAILKSGQIGEVEVRGDLVMPGYWQNPTATAETLRDGWLRTGDMGHLDDEGYLTLVDRSKDMIISGGQNIYPREVEEVLLAHPDVIEASVIGRPSEQWGEEVVAFVVAHRKGLNEATLDAHCLANIARFKRPKAYVFVEDIPKNNYGKVLKTALRDRLSSD</sequence>
<dbReference type="Pfam" id="PF13193">
    <property type="entry name" value="AMP-binding_C"/>
    <property type="match status" value="1"/>
</dbReference>
<feature type="domain" description="AMP-binding enzyme C-terminal" evidence="2">
    <location>
        <begin position="402"/>
        <end position="476"/>
    </location>
</feature>
<dbReference type="InterPro" id="IPR042099">
    <property type="entry name" value="ANL_N_sf"/>
</dbReference>
<feature type="domain" description="AMP-dependent synthetase/ligase" evidence="1">
    <location>
        <begin position="7"/>
        <end position="352"/>
    </location>
</feature>
<dbReference type="InterPro" id="IPR020845">
    <property type="entry name" value="AMP-binding_CS"/>
</dbReference>
<evidence type="ECO:0000313" key="3">
    <source>
        <dbReference type="EMBL" id="WWR45681.1"/>
    </source>
</evidence>
<accession>A0ABZ2HGT9</accession>
<dbReference type="InterPro" id="IPR025110">
    <property type="entry name" value="AMP-bd_C"/>
</dbReference>
<dbReference type="Proteomes" id="UP001364156">
    <property type="component" value="Chromosome"/>
</dbReference>
<evidence type="ECO:0000259" key="2">
    <source>
        <dbReference type="Pfam" id="PF13193"/>
    </source>
</evidence>
<reference evidence="3 4" key="1">
    <citation type="submission" date="2023-10" db="EMBL/GenBank/DDBJ databases">
        <title>Roseovarius strain S88 nov., isolated from a marine algae.</title>
        <authorList>
            <person name="Lee M.W."/>
            <person name="Lee J.K."/>
            <person name="Kim J.M."/>
            <person name="Choi D.G."/>
            <person name="Baek J.H."/>
            <person name="Bayburt H."/>
            <person name="Jung J.J."/>
            <person name="Han D.M."/>
            <person name="Jeon C.O."/>
        </authorList>
    </citation>
    <scope>NUCLEOTIDE SEQUENCE [LARGE SCALE GENOMIC DNA]</scope>
    <source>
        <strain evidence="3 4">S88</strain>
    </source>
</reference>
<dbReference type="InterPro" id="IPR000873">
    <property type="entry name" value="AMP-dep_synth/lig_dom"/>
</dbReference>
<dbReference type="Gene3D" id="3.30.300.30">
    <property type="match status" value="1"/>
</dbReference>
<dbReference type="PANTHER" id="PTHR43201">
    <property type="entry name" value="ACYL-COA SYNTHETASE"/>
    <property type="match status" value="1"/>
</dbReference>
<dbReference type="Pfam" id="PF00501">
    <property type="entry name" value="AMP-binding"/>
    <property type="match status" value="1"/>
</dbReference>
<evidence type="ECO:0000259" key="1">
    <source>
        <dbReference type="Pfam" id="PF00501"/>
    </source>
</evidence>
<dbReference type="Gene3D" id="3.40.50.12780">
    <property type="entry name" value="N-terminal domain of ligase-like"/>
    <property type="match status" value="1"/>
</dbReference>
<dbReference type="PROSITE" id="PS00455">
    <property type="entry name" value="AMP_BINDING"/>
    <property type="match status" value="1"/>
</dbReference>
<evidence type="ECO:0000313" key="4">
    <source>
        <dbReference type="Proteomes" id="UP001364156"/>
    </source>
</evidence>
<dbReference type="PANTHER" id="PTHR43201:SF32">
    <property type="entry name" value="2-SUCCINYLBENZOATE--COA LIGASE, CHLOROPLASTIC_PEROXISOMAL"/>
    <property type="match status" value="1"/>
</dbReference>
<proteinExistence type="predicted"/>
<organism evidence="3 4">
    <name type="scientific">Roseovarius phycicola</name>
    <dbReference type="NCBI Taxonomy" id="3080976"/>
    <lineage>
        <taxon>Bacteria</taxon>
        <taxon>Pseudomonadati</taxon>
        <taxon>Pseudomonadota</taxon>
        <taxon>Alphaproteobacteria</taxon>
        <taxon>Rhodobacterales</taxon>
        <taxon>Roseobacteraceae</taxon>
        <taxon>Roseovarius</taxon>
    </lineage>
</organism>
<dbReference type="EMBL" id="CP146069">
    <property type="protein sequence ID" value="WWR45681.1"/>
    <property type="molecule type" value="Genomic_DNA"/>
</dbReference>
<protein>
    <submittedName>
        <fullName evidence="3">AMP-binding protein</fullName>
    </submittedName>
</protein>
<name>A0ABZ2HGT9_9RHOB</name>